<feature type="chain" id="PRO_5046069292" description="DUF4252 domain-containing protein" evidence="1">
    <location>
        <begin position="22"/>
        <end position="146"/>
    </location>
</feature>
<sequence length="146" mass="16811">MKKLAAFFLILTFLISCNTQKAFSEFDFSYSKAGGYAPMYENLLIKDNKVFYSLESNGKKTRKKFKISDAELQNIDKVLSENQFRKIIEDRKKIYDRASITITVKKGENSGSKSDASLIMAVDQKKWENIVEVFQKIIDNNVNNTK</sequence>
<organism evidence="2 3">
    <name type="scientific">Chryseobacterium caseinilyticum</name>
    <dbReference type="NCBI Taxonomy" id="2771428"/>
    <lineage>
        <taxon>Bacteria</taxon>
        <taxon>Pseudomonadati</taxon>
        <taxon>Bacteroidota</taxon>
        <taxon>Flavobacteriia</taxon>
        <taxon>Flavobacteriales</taxon>
        <taxon>Weeksellaceae</taxon>
        <taxon>Chryseobacterium group</taxon>
        <taxon>Chryseobacterium</taxon>
    </lineage>
</organism>
<dbReference type="EMBL" id="JACYFS010000002">
    <property type="protein sequence ID" value="MBD8082479.1"/>
    <property type="molecule type" value="Genomic_DNA"/>
</dbReference>
<evidence type="ECO:0000313" key="3">
    <source>
        <dbReference type="Proteomes" id="UP000637299"/>
    </source>
</evidence>
<evidence type="ECO:0000313" key="2">
    <source>
        <dbReference type="EMBL" id="MBD8082479.1"/>
    </source>
</evidence>
<evidence type="ECO:0008006" key="4">
    <source>
        <dbReference type="Google" id="ProtNLM"/>
    </source>
</evidence>
<reference evidence="2 3" key="1">
    <citation type="submission" date="2020-09" db="EMBL/GenBank/DDBJ databases">
        <title>Genome seq and assembly of Chryseobacterium sp.</title>
        <authorList>
            <person name="Chhetri G."/>
        </authorList>
    </citation>
    <scope>NUCLEOTIDE SEQUENCE [LARGE SCALE GENOMIC DNA]</scope>
    <source>
        <strain evidence="2 3">GCR10</strain>
    </source>
</reference>
<dbReference type="PROSITE" id="PS51257">
    <property type="entry name" value="PROKAR_LIPOPROTEIN"/>
    <property type="match status" value="1"/>
</dbReference>
<comment type="caution">
    <text evidence="2">The sequence shown here is derived from an EMBL/GenBank/DDBJ whole genome shotgun (WGS) entry which is preliminary data.</text>
</comment>
<proteinExistence type="predicted"/>
<keyword evidence="1" id="KW-0732">Signal</keyword>
<name>A0ABR8ZAX7_9FLAO</name>
<protein>
    <recommendedName>
        <fullName evidence="4">DUF4252 domain-containing protein</fullName>
    </recommendedName>
</protein>
<dbReference type="RefSeq" id="WP_191736432.1">
    <property type="nucleotide sequence ID" value="NZ_JACYFS010000002.1"/>
</dbReference>
<evidence type="ECO:0000256" key="1">
    <source>
        <dbReference type="SAM" id="SignalP"/>
    </source>
</evidence>
<keyword evidence="3" id="KW-1185">Reference proteome</keyword>
<feature type="signal peptide" evidence="1">
    <location>
        <begin position="1"/>
        <end position="21"/>
    </location>
</feature>
<dbReference type="Proteomes" id="UP000637299">
    <property type="component" value="Unassembled WGS sequence"/>
</dbReference>
<gene>
    <name evidence="2" type="ORF">IC610_08630</name>
</gene>
<accession>A0ABR8ZAX7</accession>